<sequence length="309" mass="33726">MIHRPLNPATLLGIAAILLWSCLIALTRNIAELFGPIGGAAMLYSVSAIALVMVMGLPNWEQFSTKYLLIGGALFVCYEIFLSLALGMANDRHQAMEMAVINYLWPALTVLLTVMTSRQKVSLWVYPSVLLAFIGVCWCISGDQALSVSVLKQNIATNPATYLMAFSAAFIWAFYCHATANLSEGKNAIVLFFIATAITLWIQYFLSNESGMTFSLSSVSMLLLAGVVMGAGYACWNYAILKGDMVLLATFSYFTPVISTLFSSLFLAVALTDSFWKGVAMVTVGSLICYWATRKSPDKRQAIEASIND</sequence>
<feature type="transmembrane region" description="Helical" evidence="6">
    <location>
        <begin position="275"/>
        <end position="293"/>
    </location>
</feature>
<proteinExistence type="predicted"/>
<keyword evidence="9" id="KW-1185">Reference proteome</keyword>
<dbReference type="Pfam" id="PF00892">
    <property type="entry name" value="EamA"/>
    <property type="match status" value="1"/>
</dbReference>
<feature type="transmembrane region" description="Helical" evidence="6">
    <location>
        <begin position="95"/>
        <end position="114"/>
    </location>
</feature>
<dbReference type="InterPro" id="IPR051258">
    <property type="entry name" value="Diverse_Substrate_Transporter"/>
</dbReference>
<evidence type="ECO:0000256" key="3">
    <source>
        <dbReference type="ARBA" id="ARBA00022692"/>
    </source>
</evidence>
<keyword evidence="3 6" id="KW-0812">Transmembrane</keyword>
<feature type="transmembrane region" description="Helical" evidence="6">
    <location>
        <begin position="161"/>
        <end position="180"/>
    </location>
</feature>
<dbReference type="Proteomes" id="UP000838160">
    <property type="component" value="Unassembled WGS sequence"/>
</dbReference>
<dbReference type="PANTHER" id="PTHR42920">
    <property type="entry name" value="OS03G0707200 PROTEIN-RELATED"/>
    <property type="match status" value="1"/>
</dbReference>
<dbReference type="InterPro" id="IPR037185">
    <property type="entry name" value="EmrE-like"/>
</dbReference>
<evidence type="ECO:0000259" key="7">
    <source>
        <dbReference type="Pfam" id="PF00892"/>
    </source>
</evidence>
<evidence type="ECO:0000256" key="2">
    <source>
        <dbReference type="ARBA" id="ARBA00022475"/>
    </source>
</evidence>
<feature type="transmembrane region" description="Helical" evidence="6">
    <location>
        <begin position="187"/>
        <end position="206"/>
    </location>
</feature>
<feature type="domain" description="EamA" evidence="7">
    <location>
        <begin position="162"/>
        <end position="289"/>
    </location>
</feature>
<dbReference type="EMBL" id="CAKLCM010000003">
    <property type="protein sequence ID" value="CAH0530247.1"/>
    <property type="molecule type" value="Genomic_DNA"/>
</dbReference>
<evidence type="ECO:0000256" key="5">
    <source>
        <dbReference type="ARBA" id="ARBA00023136"/>
    </source>
</evidence>
<keyword evidence="2" id="KW-1003">Cell membrane</keyword>
<dbReference type="InterPro" id="IPR000620">
    <property type="entry name" value="EamA_dom"/>
</dbReference>
<feature type="transmembrane region" description="Helical" evidence="6">
    <location>
        <begin position="212"/>
        <end position="234"/>
    </location>
</feature>
<dbReference type="NCBIfam" id="NF008676">
    <property type="entry name" value="PRK11689.1"/>
    <property type="match status" value="1"/>
</dbReference>
<evidence type="ECO:0000256" key="4">
    <source>
        <dbReference type="ARBA" id="ARBA00022989"/>
    </source>
</evidence>
<gene>
    <name evidence="8" type="primary">yddG_2</name>
    <name evidence="8" type="ORF">VHP8226_03920</name>
</gene>
<comment type="caution">
    <text evidence="8">The sequence shown here is derived from an EMBL/GenBank/DDBJ whole genome shotgun (WGS) entry which is preliminary data.</text>
</comment>
<evidence type="ECO:0000313" key="9">
    <source>
        <dbReference type="Proteomes" id="UP000838160"/>
    </source>
</evidence>
<evidence type="ECO:0000256" key="6">
    <source>
        <dbReference type="SAM" id="Phobius"/>
    </source>
</evidence>
<comment type="subcellular location">
    <subcellularLocation>
        <location evidence="1">Cell membrane</location>
        <topology evidence="1">Multi-pass membrane protein</topology>
    </subcellularLocation>
</comment>
<accession>A0ABN8DPQ3</accession>
<evidence type="ECO:0000313" key="8">
    <source>
        <dbReference type="EMBL" id="CAH0530247.1"/>
    </source>
</evidence>
<feature type="transmembrane region" description="Helical" evidence="6">
    <location>
        <begin position="246"/>
        <end position="269"/>
    </location>
</feature>
<dbReference type="PANTHER" id="PTHR42920:SF24">
    <property type="entry name" value="AROMATIC AMINO ACID EXPORTER YDDG"/>
    <property type="match status" value="1"/>
</dbReference>
<dbReference type="SUPFAM" id="SSF103481">
    <property type="entry name" value="Multidrug resistance efflux transporter EmrE"/>
    <property type="match status" value="1"/>
</dbReference>
<feature type="transmembrane region" description="Helical" evidence="6">
    <location>
        <begin position="33"/>
        <end position="55"/>
    </location>
</feature>
<evidence type="ECO:0000256" key="1">
    <source>
        <dbReference type="ARBA" id="ARBA00004651"/>
    </source>
</evidence>
<protein>
    <submittedName>
        <fullName evidence="8">Methyl viologen resistance protein YddG</fullName>
    </submittedName>
</protein>
<keyword evidence="5 6" id="KW-0472">Membrane</keyword>
<feature type="transmembrane region" description="Helical" evidence="6">
    <location>
        <begin position="67"/>
        <end position="89"/>
    </location>
</feature>
<organism evidence="8 9">
    <name type="scientific">Vibrio hippocampi</name>
    <dbReference type="NCBI Taxonomy" id="654686"/>
    <lineage>
        <taxon>Bacteria</taxon>
        <taxon>Pseudomonadati</taxon>
        <taxon>Pseudomonadota</taxon>
        <taxon>Gammaproteobacteria</taxon>
        <taxon>Vibrionales</taxon>
        <taxon>Vibrionaceae</taxon>
        <taxon>Vibrio</taxon>
    </lineage>
</organism>
<dbReference type="RefSeq" id="WP_237486761.1">
    <property type="nucleotide sequence ID" value="NZ_CAKLCM010000003.1"/>
</dbReference>
<keyword evidence="4 6" id="KW-1133">Transmembrane helix</keyword>
<reference evidence="8" key="1">
    <citation type="submission" date="2021-12" db="EMBL/GenBank/DDBJ databases">
        <authorList>
            <person name="Rodrigo-Torres L."/>
            <person name="Arahal R. D."/>
            <person name="Lucena T."/>
        </authorList>
    </citation>
    <scope>NUCLEOTIDE SEQUENCE</scope>
    <source>
        <strain evidence="8">CECT 8226</strain>
    </source>
</reference>
<feature type="transmembrane region" description="Helical" evidence="6">
    <location>
        <begin position="9"/>
        <end position="27"/>
    </location>
</feature>
<name>A0ABN8DPQ3_9VIBR</name>
<feature type="transmembrane region" description="Helical" evidence="6">
    <location>
        <begin position="121"/>
        <end position="141"/>
    </location>
</feature>